<feature type="transmembrane region" description="Helical" evidence="1">
    <location>
        <begin position="452"/>
        <end position="473"/>
    </location>
</feature>
<dbReference type="Gene3D" id="3.30.70.1430">
    <property type="entry name" value="Multidrug efflux transporter AcrB pore domain"/>
    <property type="match status" value="2"/>
</dbReference>
<dbReference type="InterPro" id="IPR001036">
    <property type="entry name" value="Acrflvin-R"/>
</dbReference>
<organism evidence="2 3">
    <name type="scientific">Pseudoalteromonas ulvae</name>
    <dbReference type="NCBI Taxonomy" id="107327"/>
    <lineage>
        <taxon>Bacteria</taxon>
        <taxon>Pseudomonadati</taxon>
        <taxon>Pseudomonadota</taxon>
        <taxon>Gammaproteobacteria</taxon>
        <taxon>Alteromonadales</taxon>
        <taxon>Pseudoalteromonadaceae</taxon>
        <taxon>Pseudoalteromonas</taxon>
    </lineage>
</organism>
<accession>A0A244CKX2</accession>
<keyword evidence="1" id="KW-1133">Transmembrane helix</keyword>
<feature type="transmembrane region" description="Helical" evidence="1">
    <location>
        <begin position="356"/>
        <end position="375"/>
    </location>
</feature>
<dbReference type="GO" id="GO:0042910">
    <property type="term" value="F:xenobiotic transmembrane transporter activity"/>
    <property type="evidence" value="ECO:0007669"/>
    <property type="project" value="TreeGrafter"/>
</dbReference>
<dbReference type="InterPro" id="IPR027463">
    <property type="entry name" value="AcrB_DN_DC_subdom"/>
</dbReference>
<evidence type="ECO:0000256" key="1">
    <source>
        <dbReference type="SAM" id="Phobius"/>
    </source>
</evidence>
<dbReference type="AlphaFoldDB" id="A0A244CKX2"/>
<sequence>MAKFNNPFDKAIAKSLQGGLPLLIFIAALILGALALNFTAREEEPQIVVPMLDILVKVPNVSATQVERQVTIPLEKLLAQIPGVEHVYSSTSQGRAAVTLRFYVGENRENAILNTYNKLHANQDSMPSIVSNWQIKPIEVDDVPVMMLGLWSDAPQLYSDFELRRFADEIALDLQAIADSSEVNVVGGRKRQVQVQIDTTALAARNTTMADILNALSVSNQLAQVGQQVTGMHSVVVEAGDVLRTAEQLGQLVVNVINGKAVYLNELATIIDGPAEPAQYQWLSFNTHHQSLAQFDQQYPMVTISVAKQAGSNAVALTETVIAQMAELKRTFLPPEVQYQILRDYGQTADEKVNNLASSLAFAVLTVVIFVGVFLGWRPAIVVGLAVPICYGITLFLDMALGYTINRVTLFALILSLGLLVDDPITGIDNISRFLNKKGDKTSNIVAAMSEIRGALVMSTLTIMLAFIPLAYITGMMGPYMAPMAFNVPVSVLVSTLVAFLVTPWLAAKLLKPGEVLSNDEQVSGGGLYGRLLMPLLVNKRRAKLGLWLVLVLFIVSAALPIFRAVPLKLLPYDNKNEVQVLIDLPESATLEQSAALAQTVVQRLKVFPEVTTLAAYVGEPSPIDFNGMVRRYYQRQAAHLAEVRVLLVDKSEREHQSHAVVLRMRALLADLNQNGVVIKVVEVPPGPPVLSTLVAEIYADPFVGADLHRQAAQQVMARFKREPHVVEVDSTLTAEQAIYRFVTDQEKAALSGVSKQDIKQTLQLASGGVTGGIIYVPTESEPLTINLQLPYSERNQLATLLSLQVKGRAGMSYTQQGLGLETAPQPLVALSELGQFEVHQSEQVIMRKDLKKVIYVMAELNGRTPAEVISDLSHDLVTAPPLQSESVNLDWQNRHYLNAGANDWWQLPKGTHLSFSGEGEWRITIRVFRDMGIAFAFALTAIFILLRLQTQSVALSLIIMSAIPLTIIGIMPGFWLMNQFGDRVIVGAPEPVLFTATAMIGMIALAGIVVRNSLILVEFISLARNQGMAIKEALVQAGAVRMRPVLLTAGTTLLGNLVITLDPVFSGLALAIIFGIIASTLFSLFVVPLVYFLVFDSSVNHVVKE</sequence>
<comment type="caution">
    <text evidence="2">The sequence shown here is derived from an EMBL/GenBank/DDBJ whole genome shotgun (WGS) entry which is preliminary data.</text>
</comment>
<dbReference type="PRINTS" id="PR00702">
    <property type="entry name" value="ACRIFLAVINRP"/>
</dbReference>
<dbReference type="EMBL" id="MWPV01000008">
    <property type="protein sequence ID" value="OUL56025.1"/>
    <property type="molecule type" value="Genomic_DNA"/>
</dbReference>
<keyword evidence="3" id="KW-1185">Reference proteome</keyword>
<evidence type="ECO:0000313" key="2">
    <source>
        <dbReference type="EMBL" id="OUL56025.1"/>
    </source>
</evidence>
<name>A0A244CKX2_PSEDV</name>
<gene>
    <name evidence="2" type="ORF">B1199_20190</name>
</gene>
<feature type="transmembrane region" description="Helical" evidence="1">
    <location>
        <begin position="382"/>
        <end position="405"/>
    </location>
</feature>
<dbReference type="SUPFAM" id="SSF82714">
    <property type="entry name" value="Multidrug efflux transporter AcrB TolC docking domain, DN and DC subdomains"/>
    <property type="match status" value="2"/>
</dbReference>
<proteinExistence type="predicted"/>
<dbReference type="OrthoDB" id="9758297at2"/>
<reference evidence="2 3" key="1">
    <citation type="submission" date="2017-02" db="EMBL/GenBank/DDBJ databases">
        <title>Pseudoalteromonas ulvae TC14 Genome.</title>
        <authorList>
            <person name="Molmeret M."/>
        </authorList>
    </citation>
    <scope>NUCLEOTIDE SEQUENCE [LARGE SCALE GENOMIC DNA]</scope>
    <source>
        <strain evidence="2">TC14</strain>
    </source>
</reference>
<feature type="transmembrane region" description="Helical" evidence="1">
    <location>
        <begin position="928"/>
        <end position="947"/>
    </location>
</feature>
<feature type="transmembrane region" description="Helical" evidence="1">
    <location>
        <begin position="1045"/>
        <end position="1062"/>
    </location>
</feature>
<feature type="transmembrane region" description="Helical" evidence="1">
    <location>
        <begin position="1068"/>
        <end position="1095"/>
    </location>
</feature>
<feature type="transmembrane region" description="Helical" evidence="1">
    <location>
        <begin position="20"/>
        <end position="40"/>
    </location>
</feature>
<evidence type="ECO:0000313" key="3">
    <source>
        <dbReference type="Proteomes" id="UP000194841"/>
    </source>
</evidence>
<dbReference type="Gene3D" id="1.20.1640.10">
    <property type="entry name" value="Multidrug efflux transporter AcrB transmembrane domain"/>
    <property type="match status" value="2"/>
</dbReference>
<dbReference type="Gene3D" id="3.30.70.1440">
    <property type="entry name" value="Multidrug efflux transporter AcrB pore domain"/>
    <property type="match status" value="1"/>
</dbReference>
<feature type="transmembrane region" description="Helical" evidence="1">
    <location>
        <begin position="485"/>
        <end position="508"/>
    </location>
</feature>
<protein>
    <submittedName>
        <fullName evidence="2">Acriflavine resistance protein B</fullName>
    </submittedName>
</protein>
<keyword evidence="1" id="KW-0472">Membrane</keyword>
<keyword evidence="1" id="KW-0812">Transmembrane</keyword>
<dbReference type="RefSeq" id="WP_086745944.1">
    <property type="nucleotide sequence ID" value="NZ_MWPV01000008.1"/>
</dbReference>
<dbReference type="SUPFAM" id="SSF82866">
    <property type="entry name" value="Multidrug efflux transporter AcrB transmembrane domain"/>
    <property type="match status" value="2"/>
</dbReference>
<feature type="transmembrane region" description="Helical" evidence="1">
    <location>
        <begin position="545"/>
        <end position="563"/>
    </location>
</feature>
<dbReference type="GO" id="GO:0005886">
    <property type="term" value="C:plasma membrane"/>
    <property type="evidence" value="ECO:0007669"/>
    <property type="project" value="TreeGrafter"/>
</dbReference>
<dbReference type="Gene3D" id="3.30.70.1320">
    <property type="entry name" value="Multidrug efflux transporter AcrB pore domain like"/>
    <property type="match status" value="1"/>
</dbReference>
<dbReference type="Gene3D" id="3.30.2090.10">
    <property type="entry name" value="Multidrug efflux transporter AcrB TolC docking domain, DN and DC subdomains"/>
    <property type="match status" value="2"/>
</dbReference>
<feature type="transmembrane region" description="Helical" evidence="1">
    <location>
        <begin position="954"/>
        <end position="977"/>
    </location>
</feature>
<dbReference type="SUPFAM" id="SSF82693">
    <property type="entry name" value="Multidrug efflux transporter AcrB pore domain, PN1, PN2, PC1 and PC2 subdomains"/>
    <property type="match status" value="3"/>
</dbReference>
<feature type="transmembrane region" description="Helical" evidence="1">
    <location>
        <begin position="997"/>
        <end position="1024"/>
    </location>
</feature>
<dbReference type="Proteomes" id="UP000194841">
    <property type="component" value="Unassembled WGS sequence"/>
</dbReference>
<dbReference type="Pfam" id="PF00873">
    <property type="entry name" value="ACR_tran"/>
    <property type="match status" value="1"/>
</dbReference>
<dbReference type="PANTHER" id="PTHR32063:SF16">
    <property type="entry name" value="CATION EFFLUX SYSTEM (ACRB_ACRD_ACRF FAMILY)"/>
    <property type="match status" value="1"/>
</dbReference>
<dbReference type="PANTHER" id="PTHR32063">
    <property type="match status" value="1"/>
</dbReference>